<keyword evidence="1" id="KW-0472">Membrane</keyword>
<feature type="transmembrane region" description="Helical" evidence="1">
    <location>
        <begin position="181"/>
        <end position="206"/>
    </location>
</feature>
<name>A0A812CY32_ACAPH</name>
<gene>
    <name evidence="3" type="ORF">SPHA_43991</name>
</gene>
<comment type="caution">
    <text evidence="3">The sequence shown here is derived from an EMBL/GenBank/DDBJ whole genome shotgun (WGS) entry which is preliminary data.</text>
</comment>
<feature type="chain" id="PRO_5032363891" evidence="2">
    <location>
        <begin position="22"/>
        <end position="466"/>
    </location>
</feature>
<evidence type="ECO:0000313" key="3">
    <source>
        <dbReference type="EMBL" id="CAE1283294.1"/>
    </source>
</evidence>
<evidence type="ECO:0000313" key="4">
    <source>
        <dbReference type="Proteomes" id="UP000597762"/>
    </source>
</evidence>
<protein>
    <submittedName>
        <fullName evidence="3">Uncharacterized protein</fullName>
    </submittedName>
</protein>
<feature type="transmembrane region" description="Helical" evidence="1">
    <location>
        <begin position="304"/>
        <end position="327"/>
    </location>
</feature>
<evidence type="ECO:0000256" key="2">
    <source>
        <dbReference type="SAM" id="SignalP"/>
    </source>
</evidence>
<feature type="transmembrane region" description="Helical" evidence="1">
    <location>
        <begin position="226"/>
        <end position="255"/>
    </location>
</feature>
<feature type="transmembrane region" description="Helical" evidence="1">
    <location>
        <begin position="432"/>
        <end position="459"/>
    </location>
</feature>
<feature type="transmembrane region" description="Helical" evidence="1">
    <location>
        <begin position="406"/>
        <end position="426"/>
    </location>
</feature>
<feature type="transmembrane region" description="Helical" evidence="1">
    <location>
        <begin position="262"/>
        <end position="284"/>
    </location>
</feature>
<dbReference type="EMBL" id="CAHIKZ030002225">
    <property type="protein sequence ID" value="CAE1283294.1"/>
    <property type="molecule type" value="Genomic_DNA"/>
</dbReference>
<keyword evidence="1" id="KW-1133">Transmembrane helix</keyword>
<feature type="transmembrane region" description="Helical" evidence="1">
    <location>
        <begin position="145"/>
        <end position="174"/>
    </location>
</feature>
<feature type="transmembrane region" description="Helical" evidence="1">
    <location>
        <begin position="334"/>
        <end position="356"/>
    </location>
</feature>
<feature type="transmembrane region" description="Helical" evidence="1">
    <location>
        <begin position="376"/>
        <end position="394"/>
    </location>
</feature>
<reference evidence="3" key="1">
    <citation type="submission" date="2021-01" db="EMBL/GenBank/DDBJ databases">
        <authorList>
            <person name="Li R."/>
            <person name="Bekaert M."/>
        </authorList>
    </citation>
    <scope>NUCLEOTIDE SEQUENCE</scope>
    <source>
        <strain evidence="3">Farmed</strain>
    </source>
</reference>
<accession>A0A812CY32</accession>
<dbReference type="Proteomes" id="UP000597762">
    <property type="component" value="Unassembled WGS sequence"/>
</dbReference>
<dbReference type="AlphaFoldDB" id="A0A812CY32"/>
<keyword evidence="1" id="KW-0812">Transmembrane</keyword>
<evidence type="ECO:0000256" key="1">
    <source>
        <dbReference type="SAM" id="Phobius"/>
    </source>
</evidence>
<keyword evidence="2" id="KW-0732">Signal</keyword>
<organism evidence="3 4">
    <name type="scientific">Acanthosepion pharaonis</name>
    <name type="common">Pharaoh cuttlefish</name>
    <name type="synonym">Sepia pharaonis</name>
    <dbReference type="NCBI Taxonomy" id="158019"/>
    <lineage>
        <taxon>Eukaryota</taxon>
        <taxon>Metazoa</taxon>
        <taxon>Spiralia</taxon>
        <taxon>Lophotrochozoa</taxon>
        <taxon>Mollusca</taxon>
        <taxon>Cephalopoda</taxon>
        <taxon>Coleoidea</taxon>
        <taxon>Decapodiformes</taxon>
        <taxon>Sepiida</taxon>
        <taxon>Sepiina</taxon>
        <taxon>Sepiidae</taxon>
        <taxon>Acanthosepion</taxon>
    </lineage>
</organism>
<feature type="signal peptide" evidence="2">
    <location>
        <begin position="1"/>
        <end position="21"/>
    </location>
</feature>
<keyword evidence="4" id="KW-1185">Reference proteome</keyword>
<sequence>MSLFLFLHRTILSLLASAVRWHPPTHGKLLPQFLRKRTTVADDTNVLHRFFLLELTTGNGKHTISLSLSLTISLSLTHNLSLYLSRNFLKNALEALSTYLWKPWKPSAHISRSPGSPLYISLEAPYTYLCFFLFLSLSLSLSQHLFIHLFISLSLSSFAASLTPSFSLSLFLSFHLSFSQALYLFTLSLLLSFLSHSLCLFSFTPSNFSSLILPGSLSYDPYSPSVISLSLCDICLFTLTFLLSFFFSSLCLFLSHSLRLSVILLLIFCHFSLFVFFSFTLSVFPLSFSQVLCYFSVNVLSSFLSYSLCLFLSHSLFLSLPLTLSVFLSQSLYLFYLISSFSFFPTLCTPLFLYLFISLFPSSVSLFYCFHKNVSLSSIIVSLCSLLCPFFFFFNHFPQNFLSMPLHFFLSYFFLFLSFLVLIFSLSFSLSLFPLLSFASTISLILILSLFPFSFYLFFVKTNCLH</sequence>
<proteinExistence type="predicted"/>